<gene>
    <name evidence="6" type="ORF">F0A16_17015</name>
</gene>
<dbReference type="SUPFAM" id="SSF48179">
    <property type="entry name" value="6-phosphogluconate dehydrogenase C-terminal domain-like"/>
    <property type="match status" value="1"/>
</dbReference>
<dbReference type="Gene3D" id="3.40.50.720">
    <property type="entry name" value="NAD(P)-binding Rossmann-like Domain"/>
    <property type="match status" value="1"/>
</dbReference>
<dbReference type="PANTHER" id="PTHR43580">
    <property type="entry name" value="OXIDOREDUCTASE GLYR1-RELATED"/>
    <property type="match status" value="1"/>
</dbReference>
<dbReference type="EMBL" id="VTPX01000011">
    <property type="protein sequence ID" value="KAA0016426.1"/>
    <property type="molecule type" value="Genomic_DNA"/>
</dbReference>
<evidence type="ECO:0000256" key="1">
    <source>
        <dbReference type="ARBA" id="ARBA00023002"/>
    </source>
</evidence>
<keyword evidence="2" id="KW-0520">NAD</keyword>
<dbReference type="InterPro" id="IPR036291">
    <property type="entry name" value="NAD(P)-bd_dom_sf"/>
</dbReference>
<dbReference type="RefSeq" id="WP_149436568.1">
    <property type="nucleotide sequence ID" value="NZ_VTPX01000011.1"/>
</dbReference>
<comment type="caution">
    <text evidence="6">The sequence shown here is derived from an EMBL/GenBank/DDBJ whole genome shotgun (WGS) entry which is preliminary data.</text>
</comment>
<dbReference type="InterPro" id="IPR051265">
    <property type="entry name" value="HIBADH-related_NP60_sf"/>
</dbReference>
<feature type="domain" description="3-hydroxyisobutyrate dehydrogenase-like NAD-binding" evidence="5">
    <location>
        <begin position="171"/>
        <end position="287"/>
    </location>
</feature>
<dbReference type="InterPro" id="IPR008927">
    <property type="entry name" value="6-PGluconate_DH-like_C_sf"/>
</dbReference>
<evidence type="ECO:0000259" key="5">
    <source>
        <dbReference type="Pfam" id="PF14833"/>
    </source>
</evidence>
<dbReference type="PIRSF" id="PIRSF000103">
    <property type="entry name" value="HIBADH"/>
    <property type="match status" value="1"/>
</dbReference>
<dbReference type="AlphaFoldDB" id="A0A640WAN0"/>
<dbReference type="InterPro" id="IPR013328">
    <property type="entry name" value="6PGD_dom2"/>
</dbReference>
<evidence type="ECO:0000313" key="7">
    <source>
        <dbReference type="Proteomes" id="UP000466024"/>
    </source>
</evidence>
<dbReference type="GO" id="GO:0051287">
    <property type="term" value="F:NAD binding"/>
    <property type="evidence" value="ECO:0007669"/>
    <property type="project" value="InterPro"/>
</dbReference>
<accession>A0A640WAN0</accession>
<evidence type="ECO:0000256" key="2">
    <source>
        <dbReference type="ARBA" id="ARBA00023027"/>
    </source>
</evidence>
<sequence length="295" mass="30986">MSDSRSVAVLGLGAMGHAFADNLLEADFDVSVWNRSPGKADDLVAGGARLADSAADAVVDAQAVIVMLPDLAITRDVLLGDRGALATMARGAVLVQMGTLGVAETDRLIAEVGESRDDIVFIDAPVSGTKAPAEQGAVVVLASGDRDRAAGVVEPIFDVLGKQTHWLGQAGRGARMKVVINAWLISMMQGIAETAHLADALGVAGDELWQVLEGGPLATPYMKLKLDTIAGGDFDPQMALQWGLKDAGLALEAGDEEALPSLAQIRNLWFDAVNAGHGEQDIAAIHAYLDRYRRR</sequence>
<keyword evidence="7" id="KW-1185">Reference proteome</keyword>
<feature type="active site" evidence="3">
    <location>
        <position position="177"/>
    </location>
</feature>
<organism evidence="6 7">
    <name type="scientific">Salinicola corii</name>
    <dbReference type="NCBI Taxonomy" id="2606937"/>
    <lineage>
        <taxon>Bacteria</taxon>
        <taxon>Pseudomonadati</taxon>
        <taxon>Pseudomonadota</taxon>
        <taxon>Gammaproteobacteria</taxon>
        <taxon>Oceanospirillales</taxon>
        <taxon>Halomonadaceae</taxon>
        <taxon>Salinicola</taxon>
    </lineage>
</organism>
<dbReference type="InterPro" id="IPR015815">
    <property type="entry name" value="HIBADH-related"/>
</dbReference>
<feature type="domain" description="6-phosphogluconate dehydrogenase NADP-binding" evidence="4">
    <location>
        <begin position="7"/>
        <end position="168"/>
    </location>
</feature>
<proteinExistence type="predicted"/>
<evidence type="ECO:0000259" key="4">
    <source>
        <dbReference type="Pfam" id="PF03446"/>
    </source>
</evidence>
<protein>
    <submittedName>
        <fullName evidence="6">NAD(P)-dependent oxidoreductase</fullName>
    </submittedName>
</protein>
<dbReference type="GO" id="GO:0050661">
    <property type="term" value="F:NADP binding"/>
    <property type="evidence" value="ECO:0007669"/>
    <property type="project" value="InterPro"/>
</dbReference>
<name>A0A640WAN0_9GAMM</name>
<reference evidence="6 7" key="1">
    <citation type="submission" date="2019-08" db="EMBL/GenBank/DDBJ databases">
        <title>Bioinformatics analysis of the strain L3 and L5.</title>
        <authorList>
            <person name="Li X."/>
        </authorList>
    </citation>
    <scope>NUCLEOTIDE SEQUENCE [LARGE SCALE GENOMIC DNA]</scope>
    <source>
        <strain evidence="6 7">L3</strain>
    </source>
</reference>
<dbReference type="InterPro" id="IPR006115">
    <property type="entry name" value="6PGDH_NADP-bd"/>
</dbReference>
<dbReference type="SUPFAM" id="SSF51735">
    <property type="entry name" value="NAD(P)-binding Rossmann-fold domains"/>
    <property type="match status" value="1"/>
</dbReference>
<dbReference type="GO" id="GO:0016491">
    <property type="term" value="F:oxidoreductase activity"/>
    <property type="evidence" value="ECO:0007669"/>
    <property type="project" value="UniProtKB-KW"/>
</dbReference>
<dbReference type="Pfam" id="PF03446">
    <property type="entry name" value="NAD_binding_2"/>
    <property type="match status" value="1"/>
</dbReference>
<dbReference type="Gene3D" id="1.10.1040.10">
    <property type="entry name" value="N-(1-d-carboxylethyl)-l-norvaline Dehydrogenase, domain 2"/>
    <property type="match status" value="1"/>
</dbReference>
<evidence type="ECO:0000313" key="6">
    <source>
        <dbReference type="EMBL" id="KAA0016426.1"/>
    </source>
</evidence>
<dbReference type="Pfam" id="PF14833">
    <property type="entry name" value="NAD_binding_11"/>
    <property type="match status" value="1"/>
</dbReference>
<dbReference type="Proteomes" id="UP000466024">
    <property type="component" value="Unassembled WGS sequence"/>
</dbReference>
<keyword evidence="1" id="KW-0560">Oxidoreductase</keyword>
<dbReference type="PANTHER" id="PTHR43580:SF2">
    <property type="entry name" value="CYTOKINE-LIKE NUCLEAR FACTOR N-PAC"/>
    <property type="match status" value="1"/>
</dbReference>
<dbReference type="InterPro" id="IPR029154">
    <property type="entry name" value="HIBADH-like_NADP-bd"/>
</dbReference>
<evidence type="ECO:0000256" key="3">
    <source>
        <dbReference type="PIRSR" id="PIRSR000103-1"/>
    </source>
</evidence>